<dbReference type="EMBL" id="SLZR01000035">
    <property type="protein sequence ID" value="TCS35528.1"/>
    <property type="molecule type" value="Genomic_DNA"/>
</dbReference>
<proteinExistence type="predicted"/>
<dbReference type="GO" id="GO:0016052">
    <property type="term" value="P:carbohydrate catabolic process"/>
    <property type="evidence" value="ECO:0007669"/>
    <property type="project" value="InterPro"/>
</dbReference>
<dbReference type="Proteomes" id="UP000295793">
    <property type="component" value="Unassembled WGS sequence"/>
</dbReference>
<sequence>MKKIVMLTLLCLIASMKLAFAVEVIETGTFEFTKNHIDLRETLSDKYKELSCRLLKLSPSAEKILITCKNRQYPGKYPASLIVFERNSNTYTLMSDVPGYLADWVDENTILFLTVGRSDQDYLNAHLMDLNSMAVKTREIANKESIGRRFDYDDFKAIKYSGGYVYLTQEIKMNYSFRYAINIEQPYDVVHLQELFLNYPCEYNVCSDDKYIHYPFNAATKSFILYPKFRYPFRSRLRIPYRQISSALSGNVGATINYDKISIFDYSTSFADENIDGWDSLNLISGTRESKADISGKATLGSRGSDLAISFNVTDDVLIVSDSTADSQDRIEIWLHTQAETGGRLVNGKGTYHFVYGLGENNLLLVDKGRYRNQADIEEAIAAAAEIEVDIEVNEQGYVANIGIPSRVYRPMSSELRYQINVVDVDQKGGNAESVITTNTNLRRFFEADVSVFNSVVLPELTENGVSK</sequence>
<organism evidence="3 4">
    <name type="scientific">Reinekea marinisedimentorum</name>
    <dbReference type="NCBI Taxonomy" id="230495"/>
    <lineage>
        <taxon>Bacteria</taxon>
        <taxon>Pseudomonadati</taxon>
        <taxon>Pseudomonadota</taxon>
        <taxon>Gammaproteobacteria</taxon>
        <taxon>Oceanospirillales</taxon>
        <taxon>Saccharospirillaceae</taxon>
        <taxon>Reinekea</taxon>
    </lineage>
</organism>
<dbReference type="AlphaFoldDB" id="A0A4R3HRI4"/>
<dbReference type="Gene3D" id="2.60.40.1190">
    <property type="match status" value="1"/>
</dbReference>
<evidence type="ECO:0000256" key="1">
    <source>
        <dbReference type="SAM" id="SignalP"/>
    </source>
</evidence>
<evidence type="ECO:0000313" key="3">
    <source>
        <dbReference type="EMBL" id="TCS35528.1"/>
    </source>
</evidence>
<name>A0A4R3HRI4_9GAMM</name>
<reference evidence="3 4" key="1">
    <citation type="submission" date="2019-03" db="EMBL/GenBank/DDBJ databases">
        <title>Genomic Encyclopedia of Archaeal and Bacterial Type Strains, Phase II (KMG-II): from individual species to whole genera.</title>
        <authorList>
            <person name="Goeker M."/>
        </authorList>
    </citation>
    <scope>NUCLEOTIDE SEQUENCE [LARGE SCALE GENOMIC DNA]</scope>
    <source>
        <strain evidence="3 4">DSM 15388</strain>
    </source>
</reference>
<keyword evidence="4" id="KW-1185">Reference proteome</keyword>
<protein>
    <submittedName>
        <fullName evidence="3">Carbohydrate binding protein with CBM9 domain</fullName>
    </submittedName>
</protein>
<feature type="domain" description="Carbohydrate-binding" evidence="2">
    <location>
        <begin position="282"/>
        <end position="458"/>
    </location>
</feature>
<evidence type="ECO:0000259" key="2">
    <source>
        <dbReference type="Pfam" id="PF06452"/>
    </source>
</evidence>
<dbReference type="GO" id="GO:0030246">
    <property type="term" value="F:carbohydrate binding"/>
    <property type="evidence" value="ECO:0007669"/>
    <property type="project" value="InterPro"/>
</dbReference>
<keyword evidence="1" id="KW-0732">Signal</keyword>
<dbReference type="SUPFAM" id="SSF49344">
    <property type="entry name" value="CBD9-like"/>
    <property type="match status" value="1"/>
</dbReference>
<dbReference type="GO" id="GO:0004553">
    <property type="term" value="F:hydrolase activity, hydrolyzing O-glycosyl compounds"/>
    <property type="evidence" value="ECO:0007669"/>
    <property type="project" value="InterPro"/>
</dbReference>
<feature type="signal peptide" evidence="1">
    <location>
        <begin position="1"/>
        <end position="21"/>
    </location>
</feature>
<dbReference type="Pfam" id="PF06452">
    <property type="entry name" value="CBM9_1"/>
    <property type="match status" value="1"/>
</dbReference>
<feature type="chain" id="PRO_5020430186" evidence="1">
    <location>
        <begin position="22"/>
        <end position="468"/>
    </location>
</feature>
<dbReference type="InterPro" id="IPR010502">
    <property type="entry name" value="Carb-bd_dom_fam9"/>
</dbReference>
<accession>A0A4R3HRI4</accession>
<comment type="caution">
    <text evidence="3">The sequence shown here is derived from an EMBL/GenBank/DDBJ whole genome shotgun (WGS) entry which is preliminary data.</text>
</comment>
<evidence type="ECO:0000313" key="4">
    <source>
        <dbReference type="Proteomes" id="UP000295793"/>
    </source>
</evidence>
<dbReference type="RefSeq" id="WP_132704239.1">
    <property type="nucleotide sequence ID" value="NZ_SLZR01000035.1"/>
</dbReference>
<gene>
    <name evidence="3" type="ORF">BCF53_1352</name>
</gene>